<reference evidence="2" key="2">
    <citation type="submission" date="2025-09" db="UniProtKB">
        <authorList>
            <consortium name="Ensembl"/>
        </authorList>
    </citation>
    <scope>IDENTIFICATION</scope>
</reference>
<name>A0A8B9QC59_APTOW</name>
<dbReference type="Ensembl" id="ENSAOWT00000026905.1">
    <property type="protein sequence ID" value="ENSAOWP00000023771.1"/>
    <property type="gene ID" value="ENSAOWG00000016028.1"/>
</dbReference>
<dbReference type="Proteomes" id="UP000694424">
    <property type="component" value="Unplaced"/>
</dbReference>
<keyword evidence="3" id="KW-1185">Reference proteome</keyword>
<reference evidence="2" key="1">
    <citation type="submission" date="2025-08" db="UniProtKB">
        <authorList>
            <consortium name="Ensembl"/>
        </authorList>
    </citation>
    <scope>IDENTIFICATION</scope>
</reference>
<evidence type="ECO:0000313" key="2">
    <source>
        <dbReference type="Ensembl" id="ENSAOWP00000023771.1"/>
    </source>
</evidence>
<sequence length="160" mass="17214">SSPRAIRVAITPSFHPSSPHLSVHPCGYGARAGAGTPQPGTGNPRNPFPSPSSSQGSVPAAPGTARWPRRCLLPPHSGQPKGRSPVCVRRCRSRWEAQGKHFPQSLQPKGRSRARPCLRSVSIPLLPHSVHSYGLIPVCSLSCLNSVDLPLKNFSHSEQW</sequence>
<dbReference type="AlphaFoldDB" id="A0A8B9QC59"/>
<evidence type="ECO:0000313" key="3">
    <source>
        <dbReference type="Proteomes" id="UP000694424"/>
    </source>
</evidence>
<evidence type="ECO:0000256" key="1">
    <source>
        <dbReference type="SAM" id="MobiDB-lite"/>
    </source>
</evidence>
<protein>
    <submittedName>
        <fullName evidence="2">Uncharacterized protein</fullName>
    </submittedName>
</protein>
<proteinExistence type="predicted"/>
<organism evidence="2 3">
    <name type="scientific">Apteryx owenii</name>
    <name type="common">Little spotted kiwi</name>
    <dbReference type="NCBI Taxonomy" id="8824"/>
    <lineage>
        <taxon>Eukaryota</taxon>
        <taxon>Metazoa</taxon>
        <taxon>Chordata</taxon>
        <taxon>Craniata</taxon>
        <taxon>Vertebrata</taxon>
        <taxon>Euteleostomi</taxon>
        <taxon>Archelosauria</taxon>
        <taxon>Archosauria</taxon>
        <taxon>Dinosauria</taxon>
        <taxon>Saurischia</taxon>
        <taxon>Theropoda</taxon>
        <taxon>Coelurosauria</taxon>
        <taxon>Aves</taxon>
        <taxon>Palaeognathae</taxon>
        <taxon>Apterygiformes</taxon>
        <taxon>Apterygidae</taxon>
        <taxon>Apteryx</taxon>
    </lineage>
</organism>
<accession>A0A8B9QC59</accession>
<feature type="region of interest" description="Disordered" evidence="1">
    <location>
        <begin position="1"/>
        <end position="86"/>
    </location>
</feature>